<dbReference type="PANTHER" id="PTHR21381">
    <property type="entry name" value="ZGC:162297"/>
    <property type="match status" value="1"/>
</dbReference>
<proteinExistence type="inferred from homology"/>
<dbReference type="NCBIfam" id="TIGR00259">
    <property type="entry name" value="thylakoid_BtpA"/>
    <property type="match status" value="1"/>
</dbReference>
<reference evidence="2 3" key="1">
    <citation type="submission" date="2019-06" db="EMBL/GenBank/DDBJ databases">
        <title>Sequencing the genomes of 1000 actinobacteria strains.</title>
        <authorList>
            <person name="Klenk H.-P."/>
        </authorList>
    </citation>
    <scope>NUCLEOTIDE SEQUENCE [LARGE SCALE GENOMIC DNA]</scope>
    <source>
        <strain evidence="2 3">DSM 45301</strain>
    </source>
</reference>
<dbReference type="PIRSF" id="PIRSF005956">
    <property type="entry name" value="BtpA"/>
    <property type="match status" value="1"/>
</dbReference>
<keyword evidence="3" id="KW-1185">Reference proteome</keyword>
<accession>A0A543CYH6</accession>
<dbReference type="RefSeq" id="WP_142063771.1">
    <property type="nucleotide sequence ID" value="NZ_VFPA01000007.1"/>
</dbReference>
<organism evidence="2 3">
    <name type="scientific">Pseudonocardia kunmingensis</name>
    <dbReference type="NCBI Taxonomy" id="630975"/>
    <lineage>
        <taxon>Bacteria</taxon>
        <taxon>Bacillati</taxon>
        <taxon>Actinomycetota</taxon>
        <taxon>Actinomycetes</taxon>
        <taxon>Pseudonocardiales</taxon>
        <taxon>Pseudonocardiaceae</taxon>
        <taxon>Pseudonocardia</taxon>
    </lineage>
</organism>
<dbReference type="InterPro" id="IPR005137">
    <property type="entry name" value="BtpA"/>
</dbReference>
<dbReference type="EMBL" id="VFPA01000007">
    <property type="protein sequence ID" value="TQM02150.1"/>
    <property type="molecule type" value="Genomic_DNA"/>
</dbReference>
<dbReference type="Pfam" id="PF03437">
    <property type="entry name" value="BtpA"/>
    <property type="match status" value="1"/>
</dbReference>
<gene>
    <name evidence="2" type="ORF">FB558_8012</name>
</gene>
<dbReference type="SUPFAM" id="SSF51366">
    <property type="entry name" value="Ribulose-phoshate binding barrel"/>
    <property type="match status" value="1"/>
</dbReference>
<dbReference type="InterPro" id="IPR011060">
    <property type="entry name" value="RibuloseP-bd_barrel"/>
</dbReference>
<comment type="caution">
    <text evidence="2">The sequence shown here is derived from an EMBL/GenBank/DDBJ whole genome shotgun (WGS) entry which is preliminary data.</text>
</comment>
<evidence type="ECO:0000256" key="1">
    <source>
        <dbReference type="ARBA" id="ARBA00006007"/>
    </source>
</evidence>
<evidence type="ECO:0000313" key="2">
    <source>
        <dbReference type="EMBL" id="TQM02150.1"/>
    </source>
</evidence>
<evidence type="ECO:0008006" key="4">
    <source>
        <dbReference type="Google" id="ProtNLM"/>
    </source>
</evidence>
<comment type="similarity">
    <text evidence="1">Belongs to the BtpA family.</text>
</comment>
<protein>
    <recommendedName>
        <fullName evidence="4">SgcQ protein</fullName>
    </recommendedName>
</protein>
<dbReference type="AlphaFoldDB" id="A0A543CYH6"/>
<evidence type="ECO:0000313" key="3">
    <source>
        <dbReference type="Proteomes" id="UP000315677"/>
    </source>
</evidence>
<name>A0A543CYH6_9PSEU</name>
<sequence>MNWMRDVFTAEKPIVAMCHLKPLPGDPDYDADAGVEGVLDAARRDLRALQDGGVDGVMFSNEASLPYLTQVEPITTATMARVIGELHSQITVPFGVNVLWDPTATVDLAVATGARFVREVFSGAYASDFGVWNTNAGRTVRHRRSVDGRDVRLLYNIVPEAAVYLNDRDVASVATSTVFNCQPDGLCVSGLTAGADTSADTLRAVKAAVPGTPVFANTGVRVETVAAQLEVADGAIVGTAFKRDGYIWNEVDEARVAALMTAARTLGEPAGALP</sequence>
<dbReference type="PANTHER" id="PTHR21381:SF3">
    <property type="entry name" value="SGC REGION PROTEIN SGCQ-RELATED"/>
    <property type="match status" value="1"/>
</dbReference>
<dbReference type="OrthoDB" id="9791357at2"/>
<dbReference type="Proteomes" id="UP000315677">
    <property type="component" value="Unassembled WGS sequence"/>
</dbReference>